<dbReference type="NCBIfam" id="NF040941">
    <property type="entry name" value="GGGWT_bact"/>
    <property type="match status" value="1"/>
</dbReference>
<dbReference type="STRING" id="41427.A0A182IVE7"/>
<dbReference type="PANTHER" id="PTHR19143:SF327">
    <property type="entry name" value="FI21813P1-RELATED"/>
    <property type="match status" value="1"/>
</dbReference>
<accession>A0A182IVE7</accession>
<dbReference type="SUPFAM" id="SSF56496">
    <property type="entry name" value="Fibrinogen C-terminal domain-like"/>
    <property type="match status" value="1"/>
</dbReference>
<organism evidence="1">
    <name type="scientific">Anopheles atroparvus</name>
    <name type="common">European mosquito</name>
    <dbReference type="NCBI Taxonomy" id="41427"/>
    <lineage>
        <taxon>Eukaryota</taxon>
        <taxon>Metazoa</taxon>
        <taxon>Ecdysozoa</taxon>
        <taxon>Arthropoda</taxon>
        <taxon>Hexapoda</taxon>
        <taxon>Insecta</taxon>
        <taxon>Pterygota</taxon>
        <taxon>Neoptera</taxon>
        <taxon>Endopterygota</taxon>
        <taxon>Diptera</taxon>
        <taxon>Nematocera</taxon>
        <taxon>Culicoidea</taxon>
        <taxon>Culicidae</taxon>
        <taxon>Anophelinae</taxon>
        <taxon>Anopheles</taxon>
    </lineage>
</organism>
<dbReference type="InterPro" id="IPR036056">
    <property type="entry name" value="Fibrinogen-like_C"/>
</dbReference>
<dbReference type="VEuPathDB" id="VectorBase:AATE006233"/>
<dbReference type="InterPro" id="IPR050373">
    <property type="entry name" value="Fibrinogen_C-term_domain"/>
</dbReference>
<sequence>MYPKSCRAVTDRVSGVYSIQPEWPFKEPMLVYCDQDYESGGWTVIQRRIDGTVSFERDSSDYAQGFGNLNGEFWLGLENIYKLVKSAPHELVLVVEDFSGNTSYAKYSSWDLDRVGIFPRHPPPPVLVGFRKTTMSKHNIQHCAENLRPDGPMLILTVFASSHAESQGLGASSLATGTITLGMMK</sequence>
<dbReference type="Pfam" id="PF00147">
    <property type="entry name" value="Fibrinogen_C"/>
    <property type="match status" value="1"/>
</dbReference>
<dbReference type="PROSITE" id="PS51406">
    <property type="entry name" value="FIBRINOGEN_C_2"/>
    <property type="match status" value="1"/>
</dbReference>
<dbReference type="InterPro" id="IPR014716">
    <property type="entry name" value="Fibrinogen_a/b/g_C_1"/>
</dbReference>
<dbReference type="AlphaFoldDB" id="A0A182IVE7"/>
<dbReference type="PANTHER" id="PTHR19143">
    <property type="entry name" value="FIBRINOGEN/TENASCIN/ANGIOPOEITIN"/>
    <property type="match status" value="1"/>
</dbReference>
<dbReference type="EnsemblMetazoa" id="AATE006233-RA">
    <property type="protein sequence ID" value="AATE006233-PA.1"/>
    <property type="gene ID" value="AATE006233"/>
</dbReference>
<reference evidence="1" key="1">
    <citation type="submission" date="2022-08" db="UniProtKB">
        <authorList>
            <consortium name="EnsemblMetazoa"/>
        </authorList>
    </citation>
    <scope>IDENTIFICATION</scope>
    <source>
        <strain evidence="1">EBRO</strain>
    </source>
</reference>
<name>A0A182IVE7_ANOAO</name>
<proteinExistence type="predicted"/>
<protein>
    <submittedName>
        <fullName evidence="1">Fibrinogen C-terminal domain-containing protein</fullName>
    </submittedName>
</protein>
<dbReference type="GO" id="GO:0005615">
    <property type="term" value="C:extracellular space"/>
    <property type="evidence" value="ECO:0007669"/>
    <property type="project" value="TreeGrafter"/>
</dbReference>
<evidence type="ECO:0000313" key="1">
    <source>
        <dbReference type="EnsemblMetazoa" id="AATE006233-PA.1"/>
    </source>
</evidence>
<dbReference type="InterPro" id="IPR002181">
    <property type="entry name" value="Fibrinogen_a/b/g_C_dom"/>
</dbReference>
<dbReference type="SMART" id="SM00186">
    <property type="entry name" value="FBG"/>
    <property type="match status" value="1"/>
</dbReference>
<dbReference type="Gene3D" id="3.90.215.10">
    <property type="entry name" value="Gamma Fibrinogen, chain A, domain 1"/>
    <property type="match status" value="1"/>
</dbReference>